<feature type="region of interest" description="Disordered" evidence="1">
    <location>
        <begin position="959"/>
        <end position="978"/>
    </location>
</feature>
<keyword evidence="3" id="KW-1185">Reference proteome</keyword>
<reference evidence="2" key="1">
    <citation type="submission" date="2020-11" db="EMBL/GenBank/DDBJ databases">
        <title>Kefir isolates.</title>
        <authorList>
            <person name="Marcisauskas S."/>
            <person name="Kim Y."/>
            <person name="Blasche S."/>
        </authorList>
    </citation>
    <scope>NUCLEOTIDE SEQUENCE</scope>
    <source>
        <strain evidence="2">Olga-1</strain>
    </source>
</reference>
<comment type="caution">
    <text evidence="2">The sequence shown here is derived from an EMBL/GenBank/DDBJ whole genome shotgun (WGS) entry which is preliminary data.</text>
</comment>
<name>A0A9P6WQA7_9ASCO</name>
<accession>A0A9P6WQA7</accession>
<evidence type="ECO:0000256" key="1">
    <source>
        <dbReference type="SAM" id="MobiDB-lite"/>
    </source>
</evidence>
<feature type="region of interest" description="Disordered" evidence="1">
    <location>
        <begin position="397"/>
        <end position="417"/>
    </location>
</feature>
<feature type="compositionally biased region" description="Low complexity" evidence="1">
    <location>
        <begin position="963"/>
        <end position="977"/>
    </location>
</feature>
<feature type="region of interest" description="Disordered" evidence="1">
    <location>
        <begin position="228"/>
        <end position="258"/>
    </location>
</feature>
<proteinExistence type="predicted"/>
<feature type="compositionally biased region" description="Polar residues" evidence="1">
    <location>
        <begin position="401"/>
        <end position="417"/>
    </location>
</feature>
<feature type="compositionally biased region" description="Basic and acidic residues" evidence="1">
    <location>
        <begin position="235"/>
        <end position="252"/>
    </location>
</feature>
<sequence>MLKYTQRKLKNKAINYVDNYVPLGFTLGDFSESLKVDSPIKSIELDYNSNSNSNSDNDNDSQYDVQLYNRITTKILNHRRNHILEDVNNNSDSNADIDIDLDSEDTTIEFNIPSNNKFIIDNELFISGVSLLNISLNSDIILSNPTNIHRLVSQSISKIINSIVTDNNNNDIMNSIFSSLDDSIKLNILKLYLQDKQLTSQIIVEDSKDHTFPSQSLQELFLKLPLDSNGSNDGNKQHDQHDQQIHKEHDEQDQYPIKDLSWVNPSNIDLITKKIKENGKYILPLKQKKVSQKLMFLNNNNNNTNNIDLPNNHSSPNLTHLEKISTKYNISDSNLNILHNNNIDTNNNNTDNNITHNQQIQMDLLSDIDDANDIEQSSSPTIPVDSPSMKICENSDDNLADDSSTSTTTPHLGIQNNHFNRNKQDISPPSMKFQHNFNLKSDNLYQEKKQLNQQQSTFATPNSINYPVLATKSKSSFSSSTSLKQNISFNISTKSTQIKGKDTLNSPTPKEKADILKLLRDGIKEYSFLLTDFQQKELVKNRSDHLVSYLQKYGFNLKPKLINDYLGEIKKDKLDNQTKIYIQNENFVDDVKNLLIESERRRKCYNKRKNIKYEPLKKLSPLSISSQSSFNSNTSYVPISNNENQPIRKNSITSSITNSINNNNISVKSNNIKLLPKTDLINKPEKFKPIIISSVRIGSFINKRLSLSGSSTDSTLCTIADLKNIQKRIEDERYLNKLRLTNSSLKQCVDDIYGSSLSFTHSLAYNKIPLNLNHQTNINLENDQMISYVEVLLDVSKLLQNQNRSINSDLNYASILQLKSITRIYDNDKLIYRRCDPITGAFTKDNKNIVKIILPLQAKLWASLINNYHNGIINESKFSSLMITHTLFPNDDIIKFKTGSNAIYSFVWDFMINKNNQYSPHCINILMNPSKIPIQNSLNSNLQPQLRSKSDIQLGKSSKNHIPVVTPTSSSTSSTPVINLIPTPKQKHIQRSKTQLQQTAPLVRRVTTNNSSYNGKQYIESVSDNSINMNFNFGSNKESNMVTSTPLTNHSQHLDENRGHKRTRSRSMNEIDLMSLPISFDNLLNMPFLNAFSPTDSLGSPIVSKQNIPFLKSQNSYLNNNNNNVTNTNTNANISNSGLISQDTTNYNNSVDSILGSNYIKHQSQFQTITENKEYENVNANSQLGLNHFTQTFDDLNNPSSNPMITFSLDKTSTTLTGDNKRNNYNNINNNNNYNMDNADTINNNNNNNNIDNNINNKNINNTFKLPMDDITIYSSNSHTTTTISSAPALQTTFSITDPSERELAELASSLTGIPGINTP</sequence>
<protein>
    <submittedName>
        <fullName evidence="2">Uncharacterized protein</fullName>
    </submittedName>
</protein>
<gene>
    <name evidence="2" type="ORF">C6P40_003313</name>
</gene>
<dbReference type="Proteomes" id="UP000697127">
    <property type="component" value="Unassembled WGS sequence"/>
</dbReference>
<evidence type="ECO:0000313" key="2">
    <source>
        <dbReference type="EMBL" id="KAG0690292.1"/>
    </source>
</evidence>
<organism evidence="2 3">
    <name type="scientific">Pichia californica</name>
    <dbReference type="NCBI Taxonomy" id="460514"/>
    <lineage>
        <taxon>Eukaryota</taxon>
        <taxon>Fungi</taxon>
        <taxon>Dikarya</taxon>
        <taxon>Ascomycota</taxon>
        <taxon>Saccharomycotina</taxon>
        <taxon>Pichiomycetes</taxon>
        <taxon>Pichiales</taxon>
        <taxon>Pichiaceae</taxon>
        <taxon>Pichia</taxon>
    </lineage>
</organism>
<dbReference type="EMBL" id="PUHW01000037">
    <property type="protein sequence ID" value="KAG0690292.1"/>
    <property type="molecule type" value="Genomic_DNA"/>
</dbReference>
<evidence type="ECO:0000313" key="3">
    <source>
        <dbReference type="Proteomes" id="UP000697127"/>
    </source>
</evidence>